<dbReference type="Gene3D" id="2.40.70.10">
    <property type="entry name" value="Acid Proteases"/>
    <property type="match status" value="1"/>
</dbReference>
<proteinExistence type="predicted"/>
<dbReference type="STRING" id="1122133.SAMN02745157_3661"/>
<keyword evidence="1" id="KW-0645">Protease</keyword>
<keyword evidence="2" id="KW-1185">Reference proteome</keyword>
<dbReference type="PROSITE" id="PS00141">
    <property type="entry name" value="ASP_PROTEASE"/>
    <property type="match status" value="1"/>
</dbReference>
<dbReference type="InterPro" id="IPR034122">
    <property type="entry name" value="Retropepsin-like_bacterial"/>
</dbReference>
<dbReference type="SUPFAM" id="SSF50630">
    <property type="entry name" value="Acid proteases"/>
    <property type="match status" value="1"/>
</dbReference>
<dbReference type="EMBL" id="FQUP01000004">
    <property type="protein sequence ID" value="SHG20701.1"/>
    <property type="molecule type" value="Genomic_DNA"/>
</dbReference>
<dbReference type="RefSeq" id="WP_073055700.1">
    <property type="nucleotide sequence ID" value="NZ_FQUP01000004.1"/>
</dbReference>
<evidence type="ECO:0000313" key="1">
    <source>
        <dbReference type="EMBL" id="SHG20701.1"/>
    </source>
</evidence>
<gene>
    <name evidence="1" type="ORF">SAMN02745157_3661</name>
</gene>
<dbReference type="Pfam" id="PF13975">
    <property type="entry name" value="gag-asp_proteas"/>
    <property type="match status" value="1"/>
</dbReference>
<dbReference type="InterPro" id="IPR021109">
    <property type="entry name" value="Peptidase_aspartic_dom_sf"/>
</dbReference>
<organism evidence="1 2">
    <name type="scientific">Kaistia soli DSM 19436</name>
    <dbReference type="NCBI Taxonomy" id="1122133"/>
    <lineage>
        <taxon>Bacteria</taxon>
        <taxon>Pseudomonadati</taxon>
        <taxon>Pseudomonadota</taxon>
        <taxon>Alphaproteobacteria</taxon>
        <taxon>Hyphomicrobiales</taxon>
        <taxon>Kaistiaceae</taxon>
        <taxon>Kaistia</taxon>
    </lineage>
</organism>
<dbReference type="GO" id="GO:0006508">
    <property type="term" value="P:proteolysis"/>
    <property type="evidence" value="ECO:0007669"/>
    <property type="project" value="UniProtKB-KW"/>
</dbReference>
<dbReference type="NCBIfam" id="TIGR02281">
    <property type="entry name" value="clan_AA_DTGA"/>
    <property type="match status" value="1"/>
</dbReference>
<protein>
    <submittedName>
        <fullName evidence="1">Aspartyl protease family protein</fullName>
    </submittedName>
</protein>
<name>A0A1M5HXG6_9HYPH</name>
<keyword evidence="1" id="KW-0378">Hydrolase</keyword>
<dbReference type="OrthoDB" id="7595324at2"/>
<dbReference type="AlphaFoldDB" id="A0A1M5HXG6"/>
<dbReference type="InterPro" id="IPR001969">
    <property type="entry name" value="Aspartic_peptidase_AS"/>
</dbReference>
<accession>A0A1M5HXG6</accession>
<dbReference type="InterPro" id="IPR011969">
    <property type="entry name" value="Clan_AA_Asp_peptidase_C"/>
</dbReference>
<dbReference type="CDD" id="cd05483">
    <property type="entry name" value="retropepsin_like_bacteria"/>
    <property type="match status" value="1"/>
</dbReference>
<evidence type="ECO:0000313" key="2">
    <source>
        <dbReference type="Proteomes" id="UP000184485"/>
    </source>
</evidence>
<dbReference type="GO" id="GO:0004190">
    <property type="term" value="F:aspartic-type endopeptidase activity"/>
    <property type="evidence" value="ECO:0007669"/>
    <property type="project" value="InterPro"/>
</dbReference>
<sequence>MLARFALFAAVILVAVGALSGSGMLDRLASMVTPQAAAPTPASARQPVTLTADVSGHYFVDAQVDGRPVRFVVDTGATAVALSAETAKRLGIMPLGAAFTNASRTANGVVAVAPIRLREIRIGGLRVADVDAVVMPEGALSVDLLGMTFLSRLSGIKVSGRQMTLTP</sequence>
<dbReference type="Proteomes" id="UP000184485">
    <property type="component" value="Unassembled WGS sequence"/>
</dbReference>
<reference evidence="1 2" key="1">
    <citation type="submission" date="2016-11" db="EMBL/GenBank/DDBJ databases">
        <authorList>
            <person name="Jaros S."/>
            <person name="Januszkiewicz K."/>
            <person name="Wedrychowicz H."/>
        </authorList>
    </citation>
    <scope>NUCLEOTIDE SEQUENCE [LARGE SCALE GENOMIC DNA]</scope>
    <source>
        <strain evidence="1 2">DSM 19436</strain>
    </source>
</reference>